<dbReference type="RefSeq" id="WP_267991104.1">
    <property type="nucleotide sequence ID" value="NZ_JAPJZI010000001.1"/>
</dbReference>
<accession>A0A9X3UJT4</accession>
<dbReference type="GO" id="GO:0030313">
    <property type="term" value="C:cell envelope"/>
    <property type="evidence" value="ECO:0007669"/>
    <property type="project" value="UniProtKB-SubCell"/>
</dbReference>
<gene>
    <name evidence="6" type="ORF">OQ273_13945</name>
</gene>
<comment type="similarity">
    <text evidence="2">Belongs to the bacterial solute-binding protein 2 family.</text>
</comment>
<dbReference type="GO" id="GO:0030246">
    <property type="term" value="F:carbohydrate binding"/>
    <property type="evidence" value="ECO:0007669"/>
    <property type="project" value="UniProtKB-ARBA"/>
</dbReference>
<name>A0A9X3UJT4_9HYPH</name>
<evidence type="ECO:0000313" key="7">
    <source>
        <dbReference type="Proteomes" id="UP001151234"/>
    </source>
</evidence>
<dbReference type="SUPFAM" id="SSF53822">
    <property type="entry name" value="Periplasmic binding protein-like I"/>
    <property type="match status" value="1"/>
</dbReference>
<feature type="domain" description="Periplasmic binding protein" evidence="5">
    <location>
        <begin position="28"/>
        <end position="277"/>
    </location>
</feature>
<keyword evidence="3 4" id="KW-0732">Signal</keyword>
<organism evidence="6 7">
    <name type="scientific">Hoeflea prorocentri</name>
    <dbReference type="NCBI Taxonomy" id="1922333"/>
    <lineage>
        <taxon>Bacteria</taxon>
        <taxon>Pseudomonadati</taxon>
        <taxon>Pseudomonadota</taxon>
        <taxon>Alphaproteobacteria</taxon>
        <taxon>Hyphomicrobiales</taxon>
        <taxon>Rhizobiaceae</taxon>
        <taxon>Hoeflea</taxon>
    </lineage>
</organism>
<comment type="subcellular location">
    <subcellularLocation>
        <location evidence="1">Cell envelope</location>
    </subcellularLocation>
</comment>
<dbReference type="InterPro" id="IPR025997">
    <property type="entry name" value="SBP_2_dom"/>
</dbReference>
<dbReference type="Gene3D" id="3.40.50.2300">
    <property type="match status" value="2"/>
</dbReference>
<evidence type="ECO:0000256" key="1">
    <source>
        <dbReference type="ARBA" id="ARBA00004196"/>
    </source>
</evidence>
<comment type="caution">
    <text evidence="6">The sequence shown here is derived from an EMBL/GenBank/DDBJ whole genome shotgun (WGS) entry which is preliminary data.</text>
</comment>
<feature type="signal peptide" evidence="4">
    <location>
        <begin position="1"/>
        <end position="20"/>
    </location>
</feature>
<keyword evidence="7" id="KW-1185">Reference proteome</keyword>
<evidence type="ECO:0000256" key="3">
    <source>
        <dbReference type="ARBA" id="ARBA00022729"/>
    </source>
</evidence>
<evidence type="ECO:0000313" key="6">
    <source>
        <dbReference type="EMBL" id="MDA5399681.1"/>
    </source>
</evidence>
<dbReference type="Proteomes" id="UP001151234">
    <property type="component" value="Unassembled WGS sequence"/>
</dbReference>
<evidence type="ECO:0000259" key="5">
    <source>
        <dbReference type="Pfam" id="PF13407"/>
    </source>
</evidence>
<dbReference type="EMBL" id="JAPJZI010000001">
    <property type="protein sequence ID" value="MDA5399681.1"/>
    <property type="molecule type" value="Genomic_DNA"/>
</dbReference>
<dbReference type="Pfam" id="PF13407">
    <property type="entry name" value="Peripla_BP_4"/>
    <property type="match status" value="1"/>
</dbReference>
<feature type="chain" id="PRO_5040811178" evidence="4">
    <location>
        <begin position="21"/>
        <end position="336"/>
    </location>
</feature>
<reference evidence="6" key="1">
    <citation type="submission" date="2022-11" db="EMBL/GenBank/DDBJ databases">
        <title>Draft genome sequence of Hoeflea poritis E7-10 and Hoeflea prorocentri PM5-8, separated from scleractinian coral Porites lutea and marine dinoflagellate.</title>
        <authorList>
            <person name="Zhang G."/>
            <person name="Wei Q."/>
            <person name="Cai L."/>
        </authorList>
    </citation>
    <scope>NUCLEOTIDE SEQUENCE</scope>
    <source>
        <strain evidence="6">PM5-8</strain>
    </source>
</reference>
<protein>
    <submittedName>
        <fullName evidence="6">Sugar ABC transporter substrate-binding protein</fullName>
    </submittedName>
</protein>
<dbReference type="PANTHER" id="PTHR46847">
    <property type="entry name" value="D-ALLOSE-BINDING PERIPLASMIC PROTEIN-RELATED"/>
    <property type="match status" value="1"/>
</dbReference>
<evidence type="ECO:0000256" key="2">
    <source>
        <dbReference type="ARBA" id="ARBA00007639"/>
    </source>
</evidence>
<dbReference type="PANTHER" id="PTHR46847:SF1">
    <property type="entry name" value="D-ALLOSE-BINDING PERIPLASMIC PROTEIN-RELATED"/>
    <property type="match status" value="1"/>
</dbReference>
<proteinExistence type="inferred from homology"/>
<evidence type="ECO:0000256" key="4">
    <source>
        <dbReference type="SAM" id="SignalP"/>
    </source>
</evidence>
<sequence length="336" mass="35786">MLKFITTIAVSALLATSAAADGSKVGLVPGGPHPFFADWEPGGIAAREDFGLAAGDYKVPQKWELNLQNDLLLSMVVQGYNAFVIHPGDPVGSAPTLNEIVGTGAPVVIASACLKDPSDVAFCIATEARDSAYRGTKKLIESMGDGPKKIVHFAGWLVEPNTQLRIEGVERAVAEHDNVELFQVIADIDAPEPAEEKISAYMAAYGSETDGIITTGWVPTVVAANALRKVGDKRIKMVGIDHDPVVVQAIKDGFVVGSMLQNPYGQSYIAAFAADRLRSGCTVKADAPFTPHPLTERFIDSGAPYLHAGNVENRAAVDEAMTKELLATFEDTYLDC</sequence>
<dbReference type="AlphaFoldDB" id="A0A9X3UJT4"/>
<dbReference type="InterPro" id="IPR028082">
    <property type="entry name" value="Peripla_BP_I"/>
</dbReference>